<organism evidence="2 3">
    <name type="scientific">Prorocentrum cordatum</name>
    <dbReference type="NCBI Taxonomy" id="2364126"/>
    <lineage>
        <taxon>Eukaryota</taxon>
        <taxon>Sar</taxon>
        <taxon>Alveolata</taxon>
        <taxon>Dinophyceae</taxon>
        <taxon>Prorocentrales</taxon>
        <taxon>Prorocentraceae</taxon>
        <taxon>Prorocentrum</taxon>
    </lineage>
</organism>
<evidence type="ECO:0000313" key="3">
    <source>
        <dbReference type="Proteomes" id="UP001189429"/>
    </source>
</evidence>
<proteinExistence type="predicted"/>
<gene>
    <name evidence="2" type="ORF">PCOR1329_LOCUS38247</name>
</gene>
<feature type="non-terminal residue" evidence="2">
    <location>
        <position position="98"/>
    </location>
</feature>
<dbReference type="Proteomes" id="UP001189429">
    <property type="component" value="Unassembled WGS sequence"/>
</dbReference>
<comment type="caution">
    <text evidence="2">The sequence shown here is derived from an EMBL/GenBank/DDBJ whole genome shotgun (WGS) entry which is preliminary data.</text>
</comment>
<sequence>MVGRGREKGEEEEEEEDEELGNGYKGATTLNMHQASSKRVRGGQNPPRAAQPAGGALALEARATPPLPESGSQKVTGLAEGRPQSPSKHTHPRPTWTQ</sequence>
<name>A0ABN9TED0_9DINO</name>
<protein>
    <submittedName>
        <fullName evidence="2">Uncharacterized protein</fullName>
    </submittedName>
</protein>
<feature type="region of interest" description="Disordered" evidence="1">
    <location>
        <begin position="1"/>
        <end position="98"/>
    </location>
</feature>
<evidence type="ECO:0000313" key="2">
    <source>
        <dbReference type="EMBL" id="CAK0844076.1"/>
    </source>
</evidence>
<dbReference type="EMBL" id="CAUYUJ010014629">
    <property type="protein sequence ID" value="CAK0844076.1"/>
    <property type="molecule type" value="Genomic_DNA"/>
</dbReference>
<evidence type="ECO:0000256" key="1">
    <source>
        <dbReference type="SAM" id="MobiDB-lite"/>
    </source>
</evidence>
<feature type="compositionally biased region" description="Acidic residues" evidence="1">
    <location>
        <begin position="10"/>
        <end position="20"/>
    </location>
</feature>
<reference evidence="2" key="1">
    <citation type="submission" date="2023-10" db="EMBL/GenBank/DDBJ databases">
        <authorList>
            <person name="Chen Y."/>
            <person name="Shah S."/>
            <person name="Dougan E. K."/>
            <person name="Thang M."/>
            <person name="Chan C."/>
        </authorList>
    </citation>
    <scope>NUCLEOTIDE SEQUENCE [LARGE SCALE GENOMIC DNA]</scope>
</reference>
<keyword evidence="3" id="KW-1185">Reference proteome</keyword>
<accession>A0ABN9TED0</accession>